<dbReference type="EMBL" id="ML977166">
    <property type="protein sequence ID" value="KAF1984656.1"/>
    <property type="molecule type" value="Genomic_DNA"/>
</dbReference>
<name>A0A6G1GUL5_9PEZI</name>
<accession>A0A6G1GUL5</accession>
<evidence type="ECO:0000256" key="1">
    <source>
        <dbReference type="SAM" id="Phobius"/>
    </source>
</evidence>
<protein>
    <submittedName>
        <fullName evidence="2">Uncharacterized protein</fullName>
    </submittedName>
</protein>
<evidence type="ECO:0000313" key="3">
    <source>
        <dbReference type="Proteomes" id="UP000800041"/>
    </source>
</evidence>
<dbReference type="Proteomes" id="UP000800041">
    <property type="component" value="Unassembled WGS sequence"/>
</dbReference>
<feature type="transmembrane region" description="Helical" evidence="1">
    <location>
        <begin position="26"/>
        <end position="43"/>
    </location>
</feature>
<reference evidence="2" key="1">
    <citation type="journal article" date="2020" name="Stud. Mycol.">
        <title>101 Dothideomycetes genomes: a test case for predicting lifestyles and emergence of pathogens.</title>
        <authorList>
            <person name="Haridas S."/>
            <person name="Albert R."/>
            <person name="Binder M."/>
            <person name="Bloem J."/>
            <person name="Labutti K."/>
            <person name="Salamov A."/>
            <person name="Andreopoulos B."/>
            <person name="Baker S."/>
            <person name="Barry K."/>
            <person name="Bills G."/>
            <person name="Bluhm B."/>
            <person name="Cannon C."/>
            <person name="Castanera R."/>
            <person name="Culley D."/>
            <person name="Daum C."/>
            <person name="Ezra D."/>
            <person name="Gonzalez J."/>
            <person name="Henrissat B."/>
            <person name="Kuo A."/>
            <person name="Liang C."/>
            <person name="Lipzen A."/>
            <person name="Lutzoni F."/>
            <person name="Magnuson J."/>
            <person name="Mondo S."/>
            <person name="Nolan M."/>
            <person name="Ohm R."/>
            <person name="Pangilinan J."/>
            <person name="Park H.-J."/>
            <person name="Ramirez L."/>
            <person name="Alfaro M."/>
            <person name="Sun H."/>
            <person name="Tritt A."/>
            <person name="Yoshinaga Y."/>
            <person name="Zwiers L.-H."/>
            <person name="Turgeon B."/>
            <person name="Goodwin S."/>
            <person name="Spatafora J."/>
            <person name="Crous P."/>
            <person name="Grigoriev I."/>
        </authorList>
    </citation>
    <scope>NUCLEOTIDE SEQUENCE</scope>
    <source>
        <strain evidence="2">CBS 113979</strain>
    </source>
</reference>
<evidence type="ECO:0000313" key="2">
    <source>
        <dbReference type="EMBL" id="KAF1984656.1"/>
    </source>
</evidence>
<keyword evidence="1" id="KW-0472">Membrane</keyword>
<keyword evidence="1" id="KW-1133">Transmembrane helix</keyword>
<dbReference type="AlphaFoldDB" id="A0A6G1GUL5"/>
<proteinExistence type="predicted"/>
<organism evidence="2 3">
    <name type="scientific">Aulographum hederae CBS 113979</name>
    <dbReference type="NCBI Taxonomy" id="1176131"/>
    <lineage>
        <taxon>Eukaryota</taxon>
        <taxon>Fungi</taxon>
        <taxon>Dikarya</taxon>
        <taxon>Ascomycota</taxon>
        <taxon>Pezizomycotina</taxon>
        <taxon>Dothideomycetes</taxon>
        <taxon>Pleosporomycetidae</taxon>
        <taxon>Aulographales</taxon>
        <taxon>Aulographaceae</taxon>
    </lineage>
</organism>
<gene>
    <name evidence="2" type="ORF">K402DRAFT_405741</name>
</gene>
<sequence length="181" mass="20247">MFQLLIRTVHVLRLGLLLLGWRVRSVASRCLFIIITFIFWSLWSRQQGRNHKPDAVKLENGGHVTVTGDGEMWQQLDENNWIPCPAPSSQLSHQSVLKPWIRLLTASFEMNVGSRSRLSRAGIGYLPTRYVCSSAAQHDRGPPSANSDAADILRQLFTSGGVGPPPVTNVLFADVKQQPYR</sequence>
<keyword evidence="3" id="KW-1185">Reference proteome</keyword>
<keyword evidence="1" id="KW-0812">Transmembrane</keyword>